<dbReference type="PIRSF" id="PIRSF002741">
    <property type="entry name" value="MppA"/>
    <property type="match status" value="1"/>
</dbReference>
<accession>A0ABW4AUW1</accession>
<comment type="caution">
    <text evidence="2">The sequence shown here is derived from an EMBL/GenBank/DDBJ whole genome shotgun (WGS) entry which is preliminary data.</text>
</comment>
<organism evidence="2 3">
    <name type="scientific">Actinoplanes sichuanensis</name>
    <dbReference type="NCBI Taxonomy" id="512349"/>
    <lineage>
        <taxon>Bacteria</taxon>
        <taxon>Bacillati</taxon>
        <taxon>Actinomycetota</taxon>
        <taxon>Actinomycetes</taxon>
        <taxon>Micromonosporales</taxon>
        <taxon>Micromonosporaceae</taxon>
        <taxon>Actinoplanes</taxon>
    </lineage>
</organism>
<evidence type="ECO:0000313" key="3">
    <source>
        <dbReference type="Proteomes" id="UP001597183"/>
    </source>
</evidence>
<dbReference type="SUPFAM" id="SSF53850">
    <property type="entry name" value="Periplasmic binding protein-like II"/>
    <property type="match status" value="1"/>
</dbReference>
<evidence type="ECO:0000313" key="2">
    <source>
        <dbReference type="EMBL" id="MFD1374711.1"/>
    </source>
</evidence>
<dbReference type="InterPro" id="IPR039424">
    <property type="entry name" value="SBP_5"/>
</dbReference>
<dbReference type="Pfam" id="PF00496">
    <property type="entry name" value="SBP_bac_5"/>
    <property type="match status" value="1"/>
</dbReference>
<dbReference type="InterPro" id="IPR000914">
    <property type="entry name" value="SBP_5_dom"/>
</dbReference>
<dbReference type="InterPro" id="IPR030678">
    <property type="entry name" value="Peptide/Ni-bd"/>
</dbReference>
<protein>
    <submittedName>
        <fullName evidence="2">ABC transporter substrate-binding protein</fullName>
    </submittedName>
</protein>
<dbReference type="RefSeq" id="WP_317796756.1">
    <property type="nucleotide sequence ID" value="NZ_AP028461.1"/>
</dbReference>
<proteinExistence type="predicted"/>
<feature type="domain" description="Solute-binding protein family 5" evidence="1">
    <location>
        <begin position="96"/>
        <end position="489"/>
    </location>
</feature>
<dbReference type="Proteomes" id="UP001597183">
    <property type="component" value="Unassembled WGS sequence"/>
</dbReference>
<dbReference type="CDD" id="cd08506">
    <property type="entry name" value="PBP2_clavulanate_OppA2"/>
    <property type="match status" value="1"/>
</dbReference>
<gene>
    <name evidence="2" type="ORF">ACFQ5G_56075</name>
</gene>
<dbReference type="Gene3D" id="3.40.190.10">
    <property type="entry name" value="Periplasmic binding protein-like II"/>
    <property type="match status" value="1"/>
</dbReference>
<reference evidence="3" key="1">
    <citation type="journal article" date="2019" name="Int. J. Syst. Evol. Microbiol.">
        <title>The Global Catalogue of Microorganisms (GCM) 10K type strain sequencing project: providing services to taxonomists for standard genome sequencing and annotation.</title>
        <authorList>
            <consortium name="The Broad Institute Genomics Platform"/>
            <consortium name="The Broad Institute Genome Sequencing Center for Infectious Disease"/>
            <person name="Wu L."/>
            <person name="Ma J."/>
        </authorList>
    </citation>
    <scope>NUCLEOTIDE SEQUENCE [LARGE SCALE GENOMIC DNA]</scope>
    <source>
        <strain evidence="3">CCM 7526</strain>
    </source>
</reference>
<dbReference type="EMBL" id="JBHTMK010000087">
    <property type="protein sequence ID" value="MFD1374711.1"/>
    <property type="molecule type" value="Genomic_DNA"/>
</dbReference>
<sequence>MRKTRSNSLADVKVKTDLVSAARSGASMTGCGFNAAVNGTANPSSHRGGTLVFDNSGDWDSTDPGNSYVAYAWNFARLYTRTLTTYSAKAGSGAEELVPDLARDLGEVSPDRRTWTYRLKPNLRMEDGELITSYMIKHAVERSASYSDTLPIGPVYWRTFLASFGDSGEDTSGTGEQVGISTPDPLTIVFHLRRPMAEFDHLVSMPQTAPVPPAKDTGTEYYRHPLSSGPYMFDHYVTGKQLTLVRNPQWDPSTDPARKQLVDKIVVNLNVDADEIDERLFTGRSHLAVEGGGVQHRGQARIMASPALRSNADNPTNGFVWYAAINTVIPPLDNVHCRRAVLYAADHVALQEAFGGSAGGEIVSTMLPQTIPGAPPETFDPYGFHSKPRGDLKKAAAALAEGGCPDGFATAISFRNNRPKEQAAAEALRDSLARVGIKADLLGYPSGEIDVYPGTPAFVHENNLGINITGWGSDWPSGFGFLHAICHGDAILPTSNSNISELNDPLVNALLDVVMTIESATERHDIYRRVAERITEQAAFLPIVHSRSLVFRNPDVTNVRVSSALQMHDYAVMGLRPASKTDETTR</sequence>
<keyword evidence="3" id="KW-1185">Reference proteome</keyword>
<name>A0ABW4AUW1_9ACTN</name>
<dbReference type="Gene3D" id="3.10.105.10">
    <property type="entry name" value="Dipeptide-binding Protein, Domain 3"/>
    <property type="match status" value="1"/>
</dbReference>
<dbReference type="PANTHER" id="PTHR30290">
    <property type="entry name" value="PERIPLASMIC BINDING COMPONENT OF ABC TRANSPORTER"/>
    <property type="match status" value="1"/>
</dbReference>
<evidence type="ECO:0000259" key="1">
    <source>
        <dbReference type="Pfam" id="PF00496"/>
    </source>
</evidence>
<dbReference type="PANTHER" id="PTHR30290:SF83">
    <property type="entry name" value="ABC TRANSPORTER SUBSTRATE-BINDING PROTEIN"/>
    <property type="match status" value="1"/>
</dbReference>